<dbReference type="InterPro" id="IPR036322">
    <property type="entry name" value="WD40_repeat_dom_sf"/>
</dbReference>
<dbReference type="Pfam" id="PF02138">
    <property type="entry name" value="Beach"/>
    <property type="match status" value="1"/>
</dbReference>
<dbReference type="PANTHER" id="PTHR13743">
    <property type="entry name" value="BEIGE/BEACH-RELATED"/>
    <property type="match status" value="1"/>
</dbReference>
<evidence type="ECO:0000313" key="3">
    <source>
        <dbReference type="Proteomes" id="UP000036681"/>
    </source>
</evidence>
<dbReference type="PROSITE" id="PS50197">
    <property type="entry name" value="BEACH"/>
    <property type="match status" value="1"/>
</dbReference>
<feature type="repeat" description="WD" evidence="1">
    <location>
        <begin position="220"/>
        <end position="261"/>
    </location>
</feature>
<dbReference type="InterPro" id="IPR015943">
    <property type="entry name" value="WD40/YVTN_repeat-like_dom_sf"/>
</dbReference>
<dbReference type="PANTHER" id="PTHR13743:SF86">
    <property type="entry name" value="LYSOSOMAL-TRAFFICKING REGULATOR"/>
    <property type="match status" value="1"/>
</dbReference>
<dbReference type="PROSITE" id="PS50082">
    <property type="entry name" value="WD_REPEATS_2"/>
    <property type="match status" value="1"/>
</dbReference>
<protein>
    <submittedName>
        <fullName evidence="4">BEACH domain-containing protein</fullName>
    </submittedName>
</protein>
<dbReference type="InterPro" id="IPR001680">
    <property type="entry name" value="WD40_rpt"/>
</dbReference>
<keyword evidence="3" id="KW-1185">Reference proteome</keyword>
<name>A0A0M3I438_ASCLU</name>
<sequence length="345" mass="37653">METTWRLSSSESTTDFKELIPEFYCLPEFLLNKEHLNMGVRQNGDVVNDVILQKWCAGSARLFILIHRQALESPIVTASLHSWIDLIFGYKQTGQAAVQAINVFHPATYRGGIQEDTSAKHDPLSLSALRTMVRTYGQMPTQLFLSPHLPHLTAKANHLSRRKSPNLLDSVVGVRWGEFVGSLESESGTPTVVLKQRGPREMGHISHLLGLQQCKFETTLYGHDNALCTISVCSEYAVAVSGCSEGKVCVWDTNRLSFVRTLVTSGSDAAKLTCISTITCDIAVVFQSGYGSRVCLYTVNGDLVGRLETDITVTALGMTSLPEGTAVSCLALGMQNGIVRQVIGS</sequence>
<dbReference type="AlphaFoldDB" id="A0A0M3I438"/>
<accession>A0A0M3I438</accession>
<feature type="domain" description="BEACH" evidence="2">
    <location>
        <begin position="1"/>
        <end position="151"/>
    </location>
</feature>
<proteinExistence type="predicted"/>
<evidence type="ECO:0000256" key="1">
    <source>
        <dbReference type="PROSITE-ProRule" id="PRU00221"/>
    </source>
</evidence>
<dbReference type="Gene3D" id="1.10.1540.10">
    <property type="entry name" value="BEACH domain"/>
    <property type="match status" value="1"/>
</dbReference>
<reference evidence="4" key="1">
    <citation type="submission" date="2017-02" db="UniProtKB">
        <authorList>
            <consortium name="WormBaseParasite"/>
        </authorList>
    </citation>
    <scope>IDENTIFICATION</scope>
</reference>
<dbReference type="Gene3D" id="2.130.10.10">
    <property type="entry name" value="YVTN repeat-like/Quinoprotein amine dehydrogenase"/>
    <property type="match status" value="1"/>
</dbReference>
<dbReference type="WBParaSite" id="ALUE_0001149501-mRNA-1">
    <property type="protein sequence ID" value="ALUE_0001149501-mRNA-1"/>
    <property type="gene ID" value="ALUE_0001149501"/>
</dbReference>
<dbReference type="InterPro" id="IPR050865">
    <property type="entry name" value="BEACH_Domain"/>
</dbReference>
<dbReference type="InterPro" id="IPR000409">
    <property type="entry name" value="BEACH_dom"/>
</dbReference>
<organism evidence="3 4">
    <name type="scientific">Ascaris lumbricoides</name>
    <name type="common">Giant roundworm</name>
    <dbReference type="NCBI Taxonomy" id="6252"/>
    <lineage>
        <taxon>Eukaryota</taxon>
        <taxon>Metazoa</taxon>
        <taxon>Ecdysozoa</taxon>
        <taxon>Nematoda</taxon>
        <taxon>Chromadorea</taxon>
        <taxon>Rhabditida</taxon>
        <taxon>Spirurina</taxon>
        <taxon>Ascaridomorpha</taxon>
        <taxon>Ascaridoidea</taxon>
        <taxon>Ascarididae</taxon>
        <taxon>Ascaris</taxon>
    </lineage>
</organism>
<dbReference type="Proteomes" id="UP000036681">
    <property type="component" value="Unplaced"/>
</dbReference>
<dbReference type="SMART" id="SM01026">
    <property type="entry name" value="Beach"/>
    <property type="match status" value="1"/>
</dbReference>
<keyword evidence="1" id="KW-0853">WD repeat</keyword>
<dbReference type="SUPFAM" id="SSF81837">
    <property type="entry name" value="BEACH domain"/>
    <property type="match status" value="1"/>
</dbReference>
<evidence type="ECO:0000259" key="2">
    <source>
        <dbReference type="PROSITE" id="PS50197"/>
    </source>
</evidence>
<evidence type="ECO:0000313" key="4">
    <source>
        <dbReference type="WBParaSite" id="ALUE_0001149501-mRNA-1"/>
    </source>
</evidence>
<dbReference type="SMART" id="SM00320">
    <property type="entry name" value="WD40"/>
    <property type="match status" value="1"/>
</dbReference>
<dbReference type="SUPFAM" id="SSF50978">
    <property type="entry name" value="WD40 repeat-like"/>
    <property type="match status" value="1"/>
</dbReference>
<dbReference type="InterPro" id="IPR036372">
    <property type="entry name" value="BEACH_dom_sf"/>
</dbReference>